<dbReference type="HAMAP" id="MF_04018">
    <property type="entry name" value="HSV_TRX1"/>
    <property type="match status" value="1"/>
</dbReference>
<evidence type="ECO:0000256" key="2">
    <source>
        <dbReference type="ARBA" id="ARBA00022562"/>
    </source>
</evidence>
<keyword evidence="3" id="KW-0946">Virion</keyword>
<proteinExistence type="inferred from homology"/>
<dbReference type="KEGG" id="vg:36931259"/>
<dbReference type="GeneID" id="36931259"/>
<protein>
    <submittedName>
        <fullName evidence="4">UL38 capsid protein</fullName>
    </submittedName>
</protein>
<dbReference type="Pfam" id="PF03327">
    <property type="entry name" value="Herpes_VP19C"/>
    <property type="match status" value="1"/>
</dbReference>
<dbReference type="InterPro" id="IPR004999">
    <property type="entry name" value="Herpes_1"/>
</dbReference>
<evidence type="ECO:0000313" key="4">
    <source>
        <dbReference type="EMBL" id="AAR86123.1"/>
    </source>
</evidence>
<keyword evidence="1" id="KW-0167">Capsid protein</keyword>
<dbReference type="GO" id="GO:0019069">
    <property type="term" value="P:viral capsid assembly"/>
    <property type="evidence" value="ECO:0007669"/>
    <property type="project" value="InterPro"/>
</dbReference>
<dbReference type="RefSeq" id="NP_954909.3">
    <property type="nucleotide sequence ID" value="NC_005261.3"/>
</dbReference>
<organism evidence="4 5">
    <name type="scientific">Bovine alphaherpesvirus 5</name>
    <dbReference type="NCBI Taxonomy" id="35244"/>
    <lineage>
        <taxon>Viruses</taxon>
        <taxon>Duplodnaviria</taxon>
        <taxon>Heunggongvirae</taxon>
        <taxon>Peploviricota</taxon>
        <taxon>Herviviricetes</taxon>
        <taxon>Herpesvirales</taxon>
        <taxon>Orthoherpesviridae</taxon>
        <taxon>Alphaherpesvirinae</taxon>
        <taxon>Varicellovirus</taxon>
        <taxon>Varicellovirus bovinealpha5</taxon>
    </lineage>
</organism>
<evidence type="ECO:0000256" key="1">
    <source>
        <dbReference type="ARBA" id="ARBA00022561"/>
    </source>
</evidence>
<sequence length="545" mass="56829">MAGARARRGVYCAPAAGPLATTAAAPLAAADAPAFPSPPPALASAIKAACGRRPRHLTRARVLSGRGTMAAPNGSSSYIQIGNHLRMRLPAAASPFSGVPAAAATAGAASAAAAAESGVPLVAAPGGSGARGRAPRGYSPWTAGMLHVSDATVTIQNMSGIQIITPRQVVVDTPAGAAVLSPGGQPHIRLSRQVTLTDFCDPQLERPGAPVLTLTHPADVIGMAAATAPPGRQFRDVEEAWRNLGDASSVGGAAPGGLRASLVAFSFLAGACAAEYGNRAAADALRAHLISNSGDRRMALRLDRFYACLQAMIRCHAFPHRAFGCLGGLLSWTTQDKLASVTAVVCGAQEGARTDQAAHPRSTAHVPACAFLDVDAELRLEPAGVKFVYLVFVYAQRLEHEGFRAHVAVSKLNETTFASGLSYLLHRTRAENVLRGTAGEEAGADGAADEFPLPALANSRAAYRCPVSRLGDCDATVFLPRWAPSAARRPTRESCMYAAFVRLGTLPHDSPRVTCRSERYKSCDVPVVRIEGLVWGAGDWVECFH</sequence>
<evidence type="ECO:0000256" key="3">
    <source>
        <dbReference type="ARBA" id="ARBA00022844"/>
    </source>
</evidence>
<reference evidence="4 5" key="1">
    <citation type="journal article" date="2003" name="J. Virol.">
        <title>Genome of bovine herpesvirus 5.</title>
        <authorList>
            <person name="Delhon G."/>
            <person name="Moraes M.P."/>
            <person name="Lu Z."/>
            <person name="Afonso C.L."/>
            <person name="Flores E.F."/>
            <person name="Weiblen R."/>
            <person name="Kutish G.F."/>
            <person name="Rock D.L."/>
        </authorList>
    </citation>
    <scope>NUCLEOTIDE SEQUENCE [LARGE SCALE GENOMIC DNA]</scope>
    <source>
        <strain evidence="4">SV507/99</strain>
    </source>
</reference>
<keyword evidence="5" id="KW-1185">Reference proteome</keyword>
<keyword evidence="2" id="KW-1048">Host nucleus</keyword>
<dbReference type="GO" id="GO:0019028">
    <property type="term" value="C:viral capsid"/>
    <property type="evidence" value="ECO:0007669"/>
    <property type="project" value="UniProtKB-KW"/>
</dbReference>
<dbReference type="GO" id="GO:0003677">
    <property type="term" value="F:DNA binding"/>
    <property type="evidence" value="ECO:0007669"/>
    <property type="project" value="InterPro"/>
</dbReference>
<evidence type="ECO:0000313" key="5">
    <source>
        <dbReference type="Proteomes" id="UP000105204"/>
    </source>
</evidence>
<dbReference type="EMBL" id="AY261359">
    <property type="protein sequence ID" value="AAR86123.1"/>
    <property type="molecule type" value="Genomic_DNA"/>
</dbReference>
<dbReference type="Proteomes" id="UP000105204">
    <property type="component" value="Segment"/>
</dbReference>
<accession>Q6X250</accession>
<gene>
    <name evidence="4" type="ORF">BHV5-18</name>
</gene>
<name>Q6X250_9ALPH</name>